<keyword evidence="1 2" id="KW-0732">Signal</keyword>
<keyword evidence="5" id="KW-1185">Reference proteome</keyword>
<dbReference type="InterPro" id="IPR029052">
    <property type="entry name" value="Metallo-depent_PP-like"/>
</dbReference>
<dbReference type="PANTHER" id="PTHR22953:SF153">
    <property type="entry name" value="PURPLE ACID PHOSPHATASE"/>
    <property type="match status" value="1"/>
</dbReference>
<gene>
    <name evidence="4" type="ORF">H9K76_18635</name>
</gene>
<evidence type="ECO:0000256" key="2">
    <source>
        <dbReference type="SAM" id="SignalP"/>
    </source>
</evidence>
<proteinExistence type="predicted"/>
<dbReference type="Pfam" id="PF00149">
    <property type="entry name" value="Metallophos"/>
    <property type="match status" value="1"/>
</dbReference>
<dbReference type="Gene3D" id="2.60.120.260">
    <property type="entry name" value="Galactose-binding domain-like"/>
    <property type="match status" value="1"/>
</dbReference>
<organism evidence="4 5">
    <name type="scientific">Diaphorobacter ruginosibacter</name>
    <dbReference type="NCBI Taxonomy" id="1715720"/>
    <lineage>
        <taxon>Bacteria</taxon>
        <taxon>Pseudomonadati</taxon>
        <taxon>Pseudomonadota</taxon>
        <taxon>Betaproteobacteria</taxon>
        <taxon>Burkholderiales</taxon>
        <taxon>Comamonadaceae</taxon>
        <taxon>Diaphorobacter</taxon>
    </lineage>
</organism>
<feature type="chain" id="PRO_5028814152" evidence="2">
    <location>
        <begin position="23"/>
        <end position="849"/>
    </location>
</feature>
<dbReference type="SUPFAM" id="SSF56300">
    <property type="entry name" value="Metallo-dependent phosphatases"/>
    <property type="match status" value="1"/>
</dbReference>
<evidence type="ECO:0000259" key="3">
    <source>
        <dbReference type="Pfam" id="PF00149"/>
    </source>
</evidence>
<dbReference type="SUPFAM" id="SSF49363">
    <property type="entry name" value="Purple acid phosphatase, N-terminal domain"/>
    <property type="match status" value="1"/>
</dbReference>
<feature type="domain" description="Calcineurin-like phosphoesterase" evidence="3">
    <location>
        <begin position="340"/>
        <end position="570"/>
    </location>
</feature>
<accession>A0A7G9RLQ4</accession>
<reference evidence="4 5" key="1">
    <citation type="submission" date="2020-08" db="EMBL/GenBank/DDBJ databases">
        <title>Genome sequence of Diaphorobacter ruginosibacter DSM 27467T.</title>
        <authorList>
            <person name="Hyun D.-W."/>
            <person name="Bae J.-W."/>
        </authorList>
    </citation>
    <scope>NUCLEOTIDE SEQUENCE [LARGE SCALE GENOMIC DNA]</scope>
    <source>
        <strain evidence="4 5">DSM 27467</strain>
    </source>
</reference>
<evidence type="ECO:0000313" key="4">
    <source>
        <dbReference type="EMBL" id="QNN56529.1"/>
    </source>
</evidence>
<dbReference type="InterPro" id="IPR039331">
    <property type="entry name" value="PAPs-like"/>
</dbReference>
<dbReference type="CDD" id="cd00838">
    <property type="entry name" value="MPP_superfamily"/>
    <property type="match status" value="1"/>
</dbReference>
<dbReference type="InterPro" id="IPR008963">
    <property type="entry name" value="Purple_acid_Pase-like_N"/>
</dbReference>
<evidence type="ECO:0000313" key="5">
    <source>
        <dbReference type="Proteomes" id="UP000515811"/>
    </source>
</evidence>
<dbReference type="AlphaFoldDB" id="A0A7G9RLQ4"/>
<dbReference type="GO" id="GO:0046872">
    <property type="term" value="F:metal ion binding"/>
    <property type="evidence" value="ECO:0007669"/>
    <property type="project" value="InterPro"/>
</dbReference>
<evidence type="ECO:0000256" key="1">
    <source>
        <dbReference type="ARBA" id="ARBA00022729"/>
    </source>
</evidence>
<dbReference type="Gene3D" id="3.60.21.10">
    <property type="match status" value="1"/>
</dbReference>
<name>A0A7G9RLQ4_9BURK</name>
<dbReference type="PANTHER" id="PTHR22953">
    <property type="entry name" value="ACID PHOSPHATASE RELATED"/>
    <property type="match status" value="1"/>
</dbReference>
<dbReference type="RefSeq" id="WP_187596795.1">
    <property type="nucleotide sequence ID" value="NZ_CP060714.1"/>
</dbReference>
<dbReference type="KEGG" id="drg:H9K76_18635"/>
<dbReference type="Proteomes" id="UP000515811">
    <property type="component" value="Chromosome"/>
</dbReference>
<dbReference type="InterPro" id="IPR004843">
    <property type="entry name" value="Calcineurin-like_PHP"/>
</dbReference>
<feature type="signal peptide" evidence="2">
    <location>
        <begin position="1"/>
        <end position="22"/>
    </location>
</feature>
<dbReference type="EMBL" id="CP060714">
    <property type="protein sequence ID" value="QNN56529.1"/>
    <property type="molecule type" value="Genomic_DNA"/>
</dbReference>
<dbReference type="GO" id="GO:0003993">
    <property type="term" value="F:acid phosphatase activity"/>
    <property type="evidence" value="ECO:0007669"/>
    <property type="project" value="InterPro"/>
</dbReference>
<protein>
    <submittedName>
        <fullName evidence="4">Metallophosphoesterase</fullName>
    </submittedName>
</protein>
<sequence length="849" mass="92031">MDANWRFLWAAGAWAVCGLAQAQTVLQEQNFDAAGTGAVISAVPPAGWTVSTFYSDGTPGDVKVTQGSADWLGWKFLTPGTWTANKKTDATTRRGDFTLGTGGIALIESDGLRADKPYSASLAAPSIEVTSAKNYVLTFDTHYRQGQSPQTADVTITFDKGAALIQRLSADTLNQKVTVSFTAPEGARTAQASWNYRSTSNNWYWALDNVKLQRDDSAPPAPFDPSALPATSARPALTVGPTLQNPGTDHMAVMFETTESKPTVWVRKAGSTGSFTIVNAVNAEGDFNDASIFFGDLKGLDSNTLYEYAVVTGTSAAPKVAGPYQFKTWPRESDQVKSAKFAVVSDTQDGKANRLKNIVQGLIANDCNGSAAQCAQTLAGFVVPGDLVGSGSTRSHWSGHFFTPLSAISAYVPIVPAPGNHEYFGEQASAGTEKNWLKTYRKYFNRMPANGSAKHPLHWYHIDYLGLRIVGSDFNPASAMHNTGGWTSYDNGRGLFRAEYMKEHLDWFTGLMKKTREERKPYMVLLNHHPCLSEKWRQGEVMGVCDFISQMEDYGRSTGAITANLNGHVHFYERGNSMDSRHLWLNVASGAGDLENAKQDDDSDLDVIANTKLTFGYGTLQVGFGDAVPSMEWKRYDLGANGSSMSAVADDSIRVTSTRFSAKPTLPQARMGKIDPATLKLGYALQDGASTIYEAQWQLSKAAGFDGAQPVYDVWGNDTRRENWTYLNNQRVNTQSGADIASLELGRILANPRRIYPNVGATTKRGGVKSAIVAGGNSLLDRFNCAYKWDEDGDSGDVRQGGRQCFARLVLENGEKGSVFDPFHGKAPRSCGWAPTSAGTGACAFATRT</sequence>